<keyword evidence="1" id="KW-0479">Metal-binding</keyword>
<keyword evidence="2" id="KW-0186">Copper</keyword>
<feature type="domain" description="Tyrosinase copper-binding" evidence="4">
    <location>
        <begin position="319"/>
        <end position="330"/>
    </location>
</feature>
<organism evidence="5 6">
    <name type="scientific">Microcystis aeruginosa 11-30S32</name>
    <dbReference type="NCBI Taxonomy" id="2358142"/>
    <lineage>
        <taxon>Bacteria</taxon>
        <taxon>Bacillati</taxon>
        <taxon>Cyanobacteriota</taxon>
        <taxon>Cyanophyceae</taxon>
        <taxon>Oscillatoriophycideae</taxon>
        <taxon>Chroococcales</taxon>
        <taxon>Microcystaceae</taxon>
        <taxon>Microcystis</taxon>
    </lineage>
</organism>
<dbReference type="InterPro" id="IPR002227">
    <property type="entry name" value="Tyrosinase_Cu-bd"/>
</dbReference>
<dbReference type="RefSeq" id="WP_147072692.1">
    <property type="nucleotide sequence ID" value="NZ_BHVU01000281.1"/>
</dbReference>
<sequence length="530" mass="59995">MTGSPPLKIRYSIGYLQDQYDCGNKKPLEDLIRAWKGIQELPITDKRSFFVIGGYHGEPFQYRKQVDELSQVDQYVYWGGYCNHGNVLFPTWHRVYVLKLEEALQSIVPDVTMPYWDETDEYSIKHGIPAILTQAQFELDGEIIDNPLKSFILPEALSDSIPSDDRAYEKPKGYETVRYPLSGLVGTPEARAATESHNAQYPHPSQNTELLNKNIVAWLTGREPREPEPEPDSPRAKGTYWEYQQCLHAPNYTVFSNTTSANQWNLDHANHVVSLESPHNDIHLAIGGFDIPSPSSLQEAGLLAGANGDMGENNTAAMDPIFFFHHCNVDRMFWLWQKQNGFTDKDTIEVIQGYAGTNSSDDQGPTPGIAPDTPLNLYTPLNPFVKDQFGNVYTSRDCINIEEDLGYTYAPGSLEKKVPLNVLESGYSHKKLMVRGINRALFQGSFVLRVYATVKDENGQFKEYYLGSHSVLSRRNVVKCANCLTHLEVIAYFPLDQIPENLIDSAKYRLDIQHRGSKLPKLQYNFAVID</sequence>
<dbReference type="PANTHER" id="PTHR11474">
    <property type="entry name" value="TYROSINASE FAMILY MEMBER"/>
    <property type="match status" value="1"/>
</dbReference>
<dbReference type="InterPro" id="IPR050316">
    <property type="entry name" value="Tyrosinase/Hemocyanin"/>
</dbReference>
<dbReference type="Proteomes" id="UP000321223">
    <property type="component" value="Unassembled WGS sequence"/>
</dbReference>
<dbReference type="GO" id="GO:0016491">
    <property type="term" value="F:oxidoreductase activity"/>
    <property type="evidence" value="ECO:0007669"/>
    <property type="project" value="InterPro"/>
</dbReference>
<dbReference type="SUPFAM" id="SSF48056">
    <property type="entry name" value="Di-copper centre-containing domain"/>
    <property type="match status" value="1"/>
</dbReference>
<dbReference type="AlphaFoldDB" id="A0A510PMD9"/>
<accession>A0A510PMD9</accession>
<evidence type="ECO:0000259" key="4">
    <source>
        <dbReference type="PROSITE" id="PS00498"/>
    </source>
</evidence>
<dbReference type="EMBL" id="BHVU01000281">
    <property type="protein sequence ID" value="GCA94992.1"/>
    <property type="molecule type" value="Genomic_DNA"/>
</dbReference>
<evidence type="ECO:0000259" key="3">
    <source>
        <dbReference type="PROSITE" id="PS00497"/>
    </source>
</evidence>
<evidence type="ECO:0000313" key="6">
    <source>
        <dbReference type="Proteomes" id="UP000321223"/>
    </source>
</evidence>
<feature type="domain" description="Tyrosinase copper-binding" evidence="3">
    <location>
        <begin position="84"/>
        <end position="101"/>
    </location>
</feature>
<proteinExistence type="predicted"/>
<dbReference type="Gene3D" id="1.10.1280.10">
    <property type="entry name" value="Di-copper center containing domain from catechol oxidase"/>
    <property type="match status" value="1"/>
</dbReference>
<comment type="caution">
    <text evidence="5">The sequence shown here is derived from an EMBL/GenBank/DDBJ whole genome shotgun (WGS) entry which is preliminary data.</text>
</comment>
<dbReference type="GO" id="GO:0046872">
    <property type="term" value="F:metal ion binding"/>
    <property type="evidence" value="ECO:0007669"/>
    <property type="project" value="UniProtKB-KW"/>
</dbReference>
<dbReference type="PROSITE" id="PS00498">
    <property type="entry name" value="TYROSINASE_2"/>
    <property type="match status" value="1"/>
</dbReference>
<dbReference type="Pfam" id="PF00264">
    <property type="entry name" value="Tyrosinase"/>
    <property type="match status" value="1"/>
</dbReference>
<protein>
    <submittedName>
        <fullName evidence="5">Tyrosinase family protein</fullName>
    </submittedName>
</protein>
<gene>
    <name evidence="5" type="ORF">MAE30S32_36440</name>
</gene>
<dbReference type="PRINTS" id="PR00092">
    <property type="entry name" value="TYROSINASE"/>
</dbReference>
<evidence type="ECO:0000256" key="2">
    <source>
        <dbReference type="ARBA" id="ARBA00023008"/>
    </source>
</evidence>
<reference evidence="5 6" key="1">
    <citation type="journal article" date="2019" name="Appl. Environ. Microbiol.">
        <title>Co-occurrence of broad and narrow host-range viruses infecting the toxic bloom-forming cyanobacterium Microcystis aeruginosa.</title>
        <authorList>
            <person name="Morimoto D."/>
            <person name="Tominaga K."/>
            <person name="Nishimura Y."/>
            <person name="Yoshida N."/>
            <person name="Kimura S."/>
            <person name="Sako Y."/>
            <person name="Yoshida T."/>
        </authorList>
    </citation>
    <scope>NUCLEOTIDE SEQUENCE [LARGE SCALE GENOMIC DNA]</scope>
    <source>
        <strain evidence="5 6">11-30S32</strain>
    </source>
</reference>
<name>A0A510PMD9_MICAE</name>
<dbReference type="PANTHER" id="PTHR11474:SF76">
    <property type="entry name" value="SHKT DOMAIN-CONTAINING PROTEIN"/>
    <property type="match status" value="1"/>
</dbReference>
<evidence type="ECO:0000313" key="5">
    <source>
        <dbReference type="EMBL" id="GCA94992.1"/>
    </source>
</evidence>
<dbReference type="InterPro" id="IPR008922">
    <property type="entry name" value="Di-copper_centre_dom_sf"/>
</dbReference>
<evidence type="ECO:0000256" key="1">
    <source>
        <dbReference type="ARBA" id="ARBA00022723"/>
    </source>
</evidence>
<dbReference type="PROSITE" id="PS00497">
    <property type="entry name" value="TYROSINASE_1"/>
    <property type="match status" value="1"/>
</dbReference>